<dbReference type="PRINTS" id="PR00035">
    <property type="entry name" value="HTHGNTR"/>
</dbReference>
<reference evidence="5 6" key="1">
    <citation type="submission" date="2023-07" db="EMBL/GenBank/DDBJ databases">
        <title>Sorghum-associated microbial communities from plants grown in Nebraska, USA.</title>
        <authorList>
            <person name="Schachtman D."/>
        </authorList>
    </citation>
    <scope>NUCLEOTIDE SEQUENCE [LARGE SCALE GENOMIC DNA]</scope>
    <source>
        <strain evidence="5 6">BE313</strain>
    </source>
</reference>
<feature type="domain" description="HTH gntR-type" evidence="4">
    <location>
        <begin position="20"/>
        <end position="88"/>
    </location>
</feature>
<dbReference type="GO" id="GO:0003677">
    <property type="term" value="F:DNA binding"/>
    <property type="evidence" value="ECO:0007669"/>
    <property type="project" value="UniProtKB-KW"/>
</dbReference>
<sequence>MKSPVPAKASQNTSATYTGRNLHGQVVKALGHGVLGGTYPAGELLPNEEELCRTLDVSRTALREAIKVLAAKGLLESRPRVGTWVRPESSWNMLDPDVLSWRCATGPDAQFLRHLTEMREIIEPAAAALAARSRSPAQLADLEAAFAAMENAADVNQWVEADLAFHSAVLQATNNPLLVPLAAIIGSALESLLGISARKAGGFNDALPDHRKVLDAIRMGDAQRALHRMAVMLSDTRELMQRSDMLADARAEAVAPEV</sequence>
<dbReference type="RefSeq" id="WP_310369528.1">
    <property type="nucleotide sequence ID" value="NZ_JAVDXT010000001.1"/>
</dbReference>
<evidence type="ECO:0000256" key="3">
    <source>
        <dbReference type="ARBA" id="ARBA00023163"/>
    </source>
</evidence>
<dbReference type="SMART" id="SM00345">
    <property type="entry name" value="HTH_GNTR"/>
    <property type="match status" value="1"/>
</dbReference>
<dbReference type="PROSITE" id="PS50949">
    <property type="entry name" value="HTH_GNTR"/>
    <property type="match status" value="1"/>
</dbReference>
<keyword evidence="1" id="KW-0805">Transcription regulation</keyword>
<dbReference type="CDD" id="cd07377">
    <property type="entry name" value="WHTH_GntR"/>
    <property type="match status" value="1"/>
</dbReference>
<gene>
    <name evidence="5" type="ORF">J2X19_000024</name>
</gene>
<keyword evidence="3" id="KW-0804">Transcription</keyword>
<dbReference type="PANTHER" id="PTHR43537">
    <property type="entry name" value="TRANSCRIPTIONAL REGULATOR, GNTR FAMILY"/>
    <property type="match status" value="1"/>
</dbReference>
<keyword evidence="6" id="KW-1185">Reference proteome</keyword>
<evidence type="ECO:0000313" key="6">
    <source>
        <dbReference type="Proteomes" id="UP001180487"/>
    </source>
</evidence>
<keyword evidence="2 5" id="KW-0238">DNA-binding</keyword>
<dbReference type="InterPro" id="IPR000524">
    <property type="entry name" value="Tscrpt_reg_HTH_GntR"/>
</dbReference>
<dbReference type="InterPro" id="IPR008920">
    <property type="entry name" value="TF_FadR/GntR_C"/>
</dbReference>
<dbReference type="SMART" id="SM00895">
    <property type="entry name" value="FCD"/>
    <property type="match status" value="1"/>
</dbReference>
<dbReference type="PANTHER" id="PTHR43537:SF44">
    <property type="entry name" value="GNTR FAMILY REGULATORY PROTEIN"/>
    <property type="match status" value="1"/>
</dbReference>
<dbReference type="Pfam" id="PF00392">
    <property type="entry name" value="GntR"/>
    <property type="match status" value="1"/>
</dbReference>
<evidence type="ECO:0000313" key="5">
    <source>
        <dbReference type="EMBL" id="MDR7375366.1"/>
    </source>
</evidence>
<evidence type="ECO:0000256" key="1">
    <source>
        <dbReference type="ARBA" id="ARBA00023015"/>
    </source>
</evidence>
<proteinExistence type="predicted"/>
<protein>
    <submittedName>
        <fullName evidence="5">DNA-binding FadR family transcriptional regulator</fullName>
    </submittedName>
</protein>
<dbReference type="EMBL" id="JAVDXT010000001">
    <property type="protein sequence ID" value="MDR7375366.1"/>
    <property type="molecule type" value="Genomic_DNA"/>
</dbReference>
<dbReference type="Gene3D" id="1.10.10.10">
    <property type="entry name" value="Winged helix-like DNA-binding domain superfamily/Winged helix DNA-binding domain"/>
    <property type="match status" value="1"/>
</dbReference>
<dbReference type="Pfam" id="PF07729">
    <property type="entry name" value="FCD"/>
    <property type="match status" value="1"/>
</dbReference>
<evidence type="ECO:0000259" key="4">
    <source>
        <dbReference type="PROSITE" id="PS50949"/>
    </source>
</evidence>
<dbReference type="SUPFAM" id="SSF48008">
    <property type="entry name" value="GntR ligand-binding domain-like"/>
    <property type="match status" value="1"/>
</dbReference>
<dbReference type="InterPro" id="IPR011711">
    <property type="entry name" value="GntR_C"/>
</dbReference>
<evidence type="ECO:0000256" key="2">
    <source>
        <dbReference type="ARBA" id="ARBA00023125"/>
    </source>
</evidence>
<dbReference type="InterPro" id="IPR036390">
    <property type="entry name" value="WH_DNA-bd_sf"/>
</dbReference>
<comment type="caution">
    <text evidence="5">The sequence shown here is derived from an EMBL/GenBank/DDBJ whole genome shotgun (WGS) entry which is preliminary data.</text>
</comment>
<name>A0ABU2C1Z9_9BURK</name>
<dbReference type="InterPro" id="IPR036388">
    <property type="entry name" value="WH-like_DNA-bd_sf"/>
</dbReference>
<dbReference type="SUPFAM" id="SSF46785">
    <property type="entry name" value="Winged helix' DNA-binding domain"/>
    <property type="match status" value="1"/>
</dbReference>
<dbReference type="Gene3D" id="1.20.120.530">
    <property type="entry name" value="GntR ligand-binding domain-like"/>
    <property type="match status" value="1"/>
</dbReference>
<organism evidence="5 6">
    <name type="scientific">Rhodoferax ferrireducens</name>
    <dbReference type="NCBI Taxonomy" id="192843"/>
    <lineage>
        <taxon>Bacteria</taxon>
        <taxon>Pseudomonadati</taxon>
        <taxon>Pseudomonadota</taxon>
        <taxon>Betaproteobacteria</taxon>
        <taxon>Burkholderiales</taxon>
        <taxon>Comamonadaceae</taxon>
        <taxon>Rhodoferax</taxon>
    </lineage>
</organism>
<dbReference type="Proteomes" id="UP001180487">
    <property type="component" value="Unassembled WGS sequence"/>
</dbReference>
<accession>A0ABU2C1Z9</accession>